<dbReference type="EnsemblPlants" id="Ma09_t29320.1">
    <property type="protein sequence ID" value="Ma09_p29320.1"/>
    <property type="gene ID" value="Ma09_g29320"/>
</dbReference>
<gene>
    <name evidence="1" type="ORF">GSMUA_247990.1</name>
</gene>
<evidence type="ECO:0000313" key="1">
    <source>
        <dbReference type="EMBL" id="CAG1836830.1"/>
    </source>
</evidence>
<name>A0A804KQ10_MUSAM</name>
<dbReference type="AlphaFoldDB" id="A0A804KQ10"/>
<proteinExistence type="predicted"/>
<accession>A0A804KQ10</accession>
<organism evidence="2 3">
    <name type="scientific">Musa acuminata subsp. malaccensis</name>
    <name type="common">Wild banana</name>
    <name type="synonym">Musa malaccensis</name>
    <dbReference type="NCBI Taxonomy" id="214687"/>
    <lineage>
        <taxon>Eukaryota</taxon>
        <taxon>Viridiplantae</taxon>
        <taxon>Streptophyta</taxon>
        <taxon>Embryophyta</taxon>
        <taxon>Tracheophyta</taxon>
        <taxon>Spermatophyta</taxon>
        <taxon>Magnoliopsida</taxon>
        <taxon>Liliopsida</taxon>
        <taxon>Zingiberales</taxon>
        <taxon>Musaceae</taxon>
        <taxon>Musa</taxon>
    </lineage>
</organism>
<reference evidence="2" key="2">
    <citation type="submission" date="2021-05" db="UniProtKB">
        <authorList>
            <consortium name="EnsemblPlants"/>
        </authorList>
    </citation>
    <scope>IDENTIFICATION</scope>
    <source>
        <strain evidence="2">subsp. malaccensis</strain>
    </source>
</reference>
<dbReference type="Proteomes" id="UP000012960">
    <property type="component" value="Unplaced"/>
</dbReference>
<protein>
    <submittedName>
        <fullName evidence="1">(wild Malaysian banana) hypothetical protein</fullName>
    </submittedName>
</protein>
<reference evidence="1" key="1">
    <citation type="submission" date="2021-03" db="EMBL/GenBank/DDBJ databases">
        <authorList>
            <consortium name="Genoscope - CEA"/>
            <person name="William W."/>
        </authorList>
    </citation>
    <scope>NUCLEOTIDE SEQUENCE</scope>
    <source>
        <strain evidence="1">Doubled-haploid Pahang</strain>
    </source>
</reference>
<dbReference type="InParanoid" id="A0A804KQ10"/>
<sequence length="78" mass="8551">MGSTSVYPMWFASDEWAVADCLHAICEGSDRALIVSLSLSPWVVGIVVGQTREGGATCFLSHSKEDSGTRYVCIYLYR</sequence>
<evidence type="ECO:0000313" key="3">
    <source>
        <dbReference type="Proteomes" id="UP000012960"/>
    </source>
</evidence>
<evidence type="ECO:0000313" key="2">
    <source>
        <dbReference type="EnsemblPlants" id="Ma09_p29320.1"/>
    </source>
</evidence>
<dbReference type="EMBL" id="HG996474">
    <property type="protein sequence ID" value="CAG1836830.1"/>
    <property type="molecule type" value="Genomic_DNA"/>
</dbReference>
<keyword evidence="3" id="KW-1185">Reference proteome</keyword>
<dbReference type="Gramene" id="Ma09_t29320.1">
    <property type="protein sequence ID" value="Ma09_p29320.1"/>
    <property type="gene ID" value="Ma09_g29320"/>
</dbReference>